<protein>
    <submittedName>
        <fullName evidence="1">Uncharacterized protein</fullName>
    </submittedName>
</protein>
<accession>A0A1H6W575</accession>
<proteinExistence type="predicted"/>
<dbReference type="EMBL" id="FNZH01000002">
    <property type="protein sequence ID" value="SEJ09217.1"/>
    <property type="molecule type" value="Genomic_DNA"/>
</dbReference>
<dbReference type="Proteomes" id="UP000199403">
    <property type="component" value="Unassembled WGS sequence"/>
</dbReference>
<gene>
    <name evidence="1" type="ORF">SAMN05192553_102345</name>
</gene>
<dbReference type="AlphaFoldDB" id="A0A1H6W575"/>
<organism evidence="1 2">
    <name type="scientific">Cyclobacterium xiamenense</name>
    <dbReference type="NCBI Taxonomy" id="1297121"/>
    <lineage>
        <taxon>Bacteria</taxon>
        <taxon>Pseudomonadati</taxon>
        <taxon>Bacteroidota</taxon>
        <taxon>Cytophagia</taxon>
        <taxon>Cytophagales</taxon>
        <taxon>Cyclobacteriaceae</taxon>
        <taxon>Cyclobacterium</taxon>
    </lineage>
</organism>
<name>A0A1H6W575_9BACT</name>
<sequence length="36" mass="4127">MQFGEFTLKIYHIKMNFAISGCKWAAIPLKERALLG</sequence>
<evidence type="ECO:0000313" key="1">
    <source>
        <dbReference type="EMBL" id="SEJ09217.1"/>
    </source>
</evidence>
<keyword evidence="2" id="KW-1185">Reference proteome</keyword>
<evidence type="ECO:0000313" key="2">
    <source>
        <dbReference type="Proteomes" id="UP000199403"/>
    </source>
</evidence>
<reference evidence="2" key="1">
    <citation type="submission" date="2016-10" db="EMBL/GenBank/DDBJ databases">
        <authorList>
            <person name="Varghese N."/>
            <person name="Submissions S."/>
        </authorList>
    </citation>
    <scope>NUCLEOTIDE SEQUENCE [LARGE SCALE GENOMIC DNA]</scope>
    <source>
        <strain evidence="2">IBRC-M 10761</strain>
    </source>
</reference>